<dbReference type="InterPro" id="IPR051783">
    <property type="entry name" value="NAD(P)-dependent_oxidoreduct"/>
</dbReference>
<dbReference type="EMBL" id="JAHDYS010000002">
    <property type="protein sequence ID" value="MBT1070638.1"/>
    <property type="molecule type" value="Genomic_DNA"/>
</dbReference>
<feature type="domain" description="NAD-dependent epimerase/dehydratase" evidence="1">
    <location>
        <begin position="4"/>
        <end position="212"/>
    </location>
</feature>
<reference evidence="2 3" key="1">
    <citation type="submission" date="2021-05" db="EMBL/GenBank/DDBJ databases">
        <title>The draft genome of Geobacter chapellei DSM 13688.</title>
        <authorList>
            <person name="Xu Z."/>
            <person name="Masuda Y."/>
            <person name="Itoh H."/>
            <person name="Senoo K."/>
        </authorList>
    </citation>
    <scope>NUCLEOTIDE SEQUENCE [LARGE SCALE GENOMIC DNA]</scope>
    <source>
        <strain evidence="2 3">DSM 13688</strain>
    </source>
</reference>
<evidence type="ECO:0000313" key="2">
    <source>
        <dbReference type="EMBL" id="MBT1070638.1"/>
    </source>
</evidence>
<name>A0ABS5U4P6_9BACT</name>
<keyword evidence="3" id="KW-1185">Reference proteome</keyword>
<accession>A0ABS5U4P6</accession>
<dbReference type="PANTHER" id="PTHR48079:SF6">
    <property type="entry name" value="NAD(P)-BINDING DOMAIN-CONTAINING PROTEIN-RELATED"/>
    <property type="match status" value="1"/>
</dbReference>
<dbReference type="InterPro" id="IPR001509">
    <property type="entry name" value="Epimerase_deHydtase"/>
</dbReference>
<comment type="caution">
    <text evidence="2">The sequence shown here is derived from an EMBL/GenBank/DDBJ whole genome shotgun (WGS) entry which is preliminary data.</text>
</comment>
<dbReference type="CDD" id="cd05266">
    <property type="entry name" value="SDR_a4"/>
    <property type="match status" value="1"/>
</dbReference>
<dbReference type="SUPFAM" id="SSF51735">
    <property type="entry name" value="NAD(P)-binding Rossmann-fold domains"/>
    <property type="match status" value="1"/>
</dbReference>
<proteinExistence type="predicted"/>
<dbReference type="PANTHER" id="PTHR48079">
    <property type="entry name" value="PROTEIN YEEZ"/>
    <property type="match status" value="1"/>
</dbReference>
<dbReference type="RefSeq" id="WP_214296353.1">
    <property type="nucleotide sequence ID" value="NZ_JAHDYS010000002.1"/>
</dbReference>
<dbReference type="Gene3D" id="3.40.50.720">
    <property type="entry name" value="NAD(P)-binding Rossmann-like Domain"/>
    <property type="match status" value="1"/>
</dbReference>
<dbReference type="InterPro" id="IPR036291">
    <property type="entry name" value="NAD(P)-bd_dom_sf"/>
</dbReference>
<gene>
    <name evidence="2" type="ORF">KJB30_02460</name>
</gene>
<sequence length="289" mass="31010">MTQILIAGCGYIGERVARIFMEKGADVTCLVRSPDRQARLSVDGLNVATCSFDDPATIPRLDSAGRTIFYFVPPPGGGITDTRARNFCRQLALSGAPAKIIYMSATSVYSEVKGGVVTESSPTDPASAMGKRRLDAETAFMQYGATSGASVVILRVSGIYGPGRLPLMQIRQGQPVLREEEAGPSNRIHADDLARICAAAAAKGRDGDIFNVSDGNASSMTSYFNACADALGEPRQPQVTMEEARKTMSPLMLSYVSESRIVDNSRMLRELGITLQYPTYCEGLAASMR</sequence>
<dbReference type="Pfam" id="PF01370">
    <property type="entry name" value="Epimerase"/>
    <property type="match status" value="1"/>
</dbReference>
<evidence type="ECO:0000313" key="3">
    <source>
        <dbReference type="Proteomes" id="UP000784128"/>
    </source>
</evidence>
<dbReference type="Proteomes" id="UP000784128">
    <property type="component" value="Unassembled WGS sequence"/>
</dbReference>
<protein>
    <submittedName>
        <fullName evidence="2">SDR family oxidoreductase</fullName>
    </submittedName>
</protein>
<evidence type="ECO:0000259" key="1">
    <source>
        <dbReference type="Pfam" id="PF01370"/>
    </source>
</evidence>
<organism evidence="2 3">
    <name type="scientific">Pelotalea chapellei</name>
    <dbReference type="NCBI Taxonomy" id="44671"/>
    <lineage>
        <taxon>Bacteria</taxon>
        <taxon>Pseudomonadati</taxon>
        <taxon>Thermodesulfobacteriota</taxon>
        <taxon>Desulfuromonadia</taxon>
        <taxon>Geobacterales</taxon>
        <taxon>Geobacteraceae</taxon>
        <taxon>Pelotalea</taxon>
    </lineage>
</organism>